<dbReference type="Proteomes" id="UP001597112">
    <property type="component" value="Unassembled WGS sequence"/>
</dbReference>
<feature type="domain" description="HAMP" evidence="9">
    <location>
        <begin position="181"/>
        <end position="233"/>
    </location>
</feature>
<dbReference type="SMART" id="SM00387">
    <property type="entry name" value="HATPase_c"/>
    <property type="match status" value="1"/>
</dbReference>
<dbReference type="PANTHER" id="PTHR42878:SF15">
    <property type="entry name" value="BACTERIOPHYTOCHROME"/>
    <property type="match status" value="1"/>
</dbReference>
<organism evidence="10 11">
    <name type="scientific">Ohtaekwangia kribbensis</name>
    <dbReference type="NCBI Taxonomy" id="688913"/>
    <lineage>
        <taxon>Bacteria</taxon>
        <taxon>Pseudomonadati</taxon>
        <taxon>Bacteroidota</taxon>
        <taxon>Cytophagia</taxon>
        <taxon>Cytophagales</taxon>
        <taxon>Fulvivirgaceae</taxon>
        <taxon>Ohtaekwangia</taxon>
    </lineage>
</organism>
<evidence type="ECO:0000259" key="8">
    <source>
        <dbReference type="PROSITE" id="PS50109"/>
    </source>
</evidence>
<feature type="transmembrane region" description="Helical" evidence="7">
    <location>
        <begin position="12"/>
        <end position="30"/>
    </location>
</feature>
<feature type="transmembrane region" description="Helical" evidence="7">
    <location>
        <begin position="163"/>
        <end position="183"/>
    </location>
</feature>
<dbReference type="SUPFAM" id="SSF158472">
    <property type="entry name" value="HAMP domain-like"/>
    <property type="match status" value="1"/>
</dbReference>
<dbReference type="InterPro" id="IPR003660">
    <property type="entry name" value="HAMP_dom"/>
</dbReference>
<dbReference type="InterPro" id="IPR003661">
    <property type="entry name" value="HisK_dim/P_dom"/>
</dbReference>
<evidence type="ECO:0000313" key="11">
    <source>
        <dbReference type="Proteomes" id="UP001597112"/>
    </source>
</evidence>
<dbReference type="InterPro" id="IPR036890">
    <property type="entry name" value="HATPase_C_sf"/>
</dbReference>
<keyword evidence="7" id="KW-0812">Transmembrane</keyword>
<accession>A0ABW3K3G5</accession>
<keyword evidence="11" id="KW-1185">Reference proteome</keyword>
<dbReference type="InterPro" id="IPR050351">
    <property type="entry name" value="BphY/WalK/GraS-like"/>
</dbReference>
<dbReference type="Gene3D" id="6.10.340.10">
    <property type="match status" value="1"/>
</dbReference>
<protein>
    <recommendedName>
        <fullName evidence="3">histidine kinase</fullName>
        <ecNumber evidence="3">2.7.13.3</ecNumber>
    </recommendedName>
</protein>
<dbReference type="Pfam" id="PF02518">
    <property type="entry name" value="HATPase_c"/>
    <property type="match status" value="1"/>
</dbReference>
<gene>
    <name evidence="10" type="ORF">ACFQ21_15675</name>
</gene>
<dbReference type="EMBL" id="JBHTKA010000007">
    <property type="protein sequence ID" value="MFD1000765.1"/>
    <property type="molecule type" value="Genomic_DNA"/>
</dbReference>
<evidence type="ECO:0000256" key="3">
    <source>
        <dbReference type="ARBA" id="ARBA00012438"/>
    </source>
</evidence>
<proteinExistence type="predicted"/>
<dbReference type="SMART" id="SM00304">
    <property type="entry name" value="HAMP"/>
    <property type="match status" value="1"/>
</dbReference>
<feature type="domain" description="Histidine kinase" evidence="8">
    <location>
        <begin position="255"/>
        <end position="466"/>
    </location>
</feature>
<evidence type="ECO:0000256" key="1">
    <source>
        <dbReference type="ARBA" id="ARBA00000085"/>
    </source>
</evidence>
<dbReference type="EC" id="2.7.13.3" evidence="3"/>
<evidence type="ECO:0000256" key="6">
    <source>
        <dbReference type="ARBA" id="ARBA00022777"/>
    </source>
</evidence>
<dbReference type="SUPFAM" id="SSF55874">
    <property type="entry name" value="ATPase domain of HSP90 chaperone/DNA topoisomerase II/histidine kinase"/>
    <property type="match status" value="1"/>
</dbReference>
<keyword evidence="6" id="KW-0418">Kinase</keyword>
<keyword evidence="7" id="KW-0472">Membrane</keyword>
<dbReference type="InterPro" id="IPR003594">
    <property type="entry name" value="HATPase_dom"/>
</dbReference>
<comment type="catalytic activity">
    <reaction evidence="1">
        <text>ATP + protein L-histidine = ADP + protein N-phospho-L-histidine.</text>
        <dbReference type="EC" id="2.7.13.3"/>
    </reaction>
</comment>
<dbReference type="Pfam" id="PF00672">
    <property type="entry name" value="HAMP"/>
    <property type="match status" value="1"/>
</dbReference>
<keyword evidence="7" id="KW-1133">Transmembrane helix</keyword>
<dbReference type="CDD" id="cd06225">
    <property type="entry name" value="HAMP"/>
    <property type="match status" value="1"/>
</dbReference>
<sequence>MLKNLSIRIKIIIGQVFLIAMVSVFIYSYYPQQQEQLAIRAIESKIQSISNIFSIGVGIGMGETDLVAVSEAMEWAHSDSAVVYISVRNDQNQEITSLNLLDKNTTPALSAIANYNERVEIDGVIYYKSNIVYQNTTFGTLVIGYSLKPMNTMIGSLKRTTSYFCLALFTLGVLLAFTTSNMITANILKLDQTVRAISNGAEQVYVDVTTNDEIGKLGRAFNHMLHRLEKSHLELVRYSEQLQKQNEELNQFSYVVSHDLKAPLRAIFKLSEWIEEDLGPAIPAESKKNMQILRGRVFRLEALINGLLEYSKVGRLEVPVERVDVYTMLRETTDLLNPPAHIKVEIVNDMPVLNTKKYLLQQVFINLLANAIKYNDKENGKVIISSHEAGDFHQFTVEDNGIGIAPAYHEKVFEMFQTLEARDKVEGTGVGLAIIKKSVEDMGGNIRLESEENKGARFIFTWPKAA</sequence>
<comment type="subcellular location">
    <subcellularLocation>
        <location evidence="2">Membrane</location>
    </subcellularLocation>
</comment>
<evidence type="ECO:0000256" key="4">
    <source>
        <dbReference type="ARBA" id="ARBA00022553"/>
    </source>
</evidence>
<evidence type="ECO:0000256" key="2">
    <source>
        <dbReference type="ARBA" id="ARBA00004370"/>
    </source>
</evidence>
<reference evidence="11" key="1">
    <citation type="journal article" date="2019" name="Int. J. Syst. Evol. Microbiol.">
        <title>The Global Catalogue of Microorganisms (GCM) 10K type strain sequencing project: providing services to taxonomists for standard genome sequencing and annotation.</title>
        <authorList>
            <consortium name="The Broad Institute Genomics Platform"/>
            <consortium name="The Broad Institute Genome Sequencing Center for Infectious Disease"/>
            <person name="Wu L."/>
            <person name="Ma J."/>
        </authorList>
    </citation>
    <scope>NUCLEOTIDE SEQUENCE [LARGE SCALE GENOMIC DNA]</scope>
    <source>
        <strain evidence="11">CCUG 58938</strain>
    </source>
</reference>
<dbReference type="InterPro" id="IPR036097">
    <property type="entry name" value="HisK_dim/P_sf"/>
</dbReference>
<dbReference type="PRINTS" id="PR00344">
    <property type="entry name" value="BCTRLSENSOR"/>
</dbReference>
<keyword evidence="10" id="KW-0547">Nucleotide-binding</keyword>
<keyword evidence="4" id="KW-0597">Phosphoprotein</keyword>
<keyword evidence="10" id="KW-0067">ATP-binding</keyword>
<dbReference type="GO" id="GO:0005524">
    <property type="term" value="F:ATP binding"/>
    <property type="evidence" value="ECO:0007669"/>
    <property type="project" value="UniProtKB-KW"/>
</dbReference>
<comment type="caution">
    <text evidence="10">The sequence shown here is derived from an EMBL/GenBank/DDBJ whole genome shotgun (WGS) entry which is preliminary data.</text>
</comment>
<dbReference type="PANTHER" id="PTHR42878">
    <property type="entry name" value="TWO-COMPONENT HISTIDINE KINASE"/>
    <property type="match status" value="1"/>
</dbReference>
<evidence type="ECO:0000259" key="9">
    <source>
        <dbReference type="PROSITE" id="PS50885"/>
    </source>
</evidence>
<evidence type="ECO:0000313" key="10">
    <source>
        <dbReference type="EMBL" id="MFD1000765.1"/>
    </source>
</evidence>
<dbReference type="Gene3D" id="1.10.287.130">
    <property type="match status" value="1"/>
</dbReference>
<name>A0ABW3K3G5_9BACT</name>
<dbReference type="CDD" id="cd00082">
    <property type="entry name" value="HisKA"/>
    <property type="match status" value="1"/>
</dbReference>
<dbReference type="Gene3D" id="3.30.565.10">
    <property type="entry name" value="Histidine kinase-like ATPase, C-terminal domain"/>
    <property type="match status" value="1"/>
</dbReference>
<dbReference type="PROSITE" id="PS50109">
    <property type="entry name" value="HIS_KIN"/>
    <property type="match status" value="1"/>
</dbReference>
<evidence type="ECO:0000256" key="7">
    <source>
        <dbReference type="SAM" id="Phobius"/>
    </source>
</evidence>
<dbReference type="InterPro" id="IPR005467">
    <property type="entry name" value="His_kinase_dom"/>
</dbReference>
<dbReference type="SMART" id="SM00388">
    <property type="entry name" value="HisKA"/>
    <property type="match status" value="1"/>
</dbReference>
<evidence type="ECO:0000256" key="5">
    <source>
        <dbReference type="ARBA" id="ARBA00022679"/>
    </source>
</evidence>
<dbReference type="RefSeq" id="WP_377580220.1">
    <property type="nucleotide sequence ID" value="NZ_JBHTKA010000007.1"/>
</dbReference>
<keyword evidence="5" id="KW-0808">Transferase</keyword>
<dbReference type="SUPFAM" id="SSF47384">
    <property type="entry name" value="Homodimeric domain of signal transducing histidine kinase"/>
    <property type="match status" value="1"/>
</dbReference>
<dbReference type="InterPro" id="IPR004358">
    <property type="entry name" value="Sig_transdc_His_kin-like_C"/>
</dbReference>
<dbReference type="PROSITE" id="PS50885">
    <property type="entry name" value="HAMP"/>
    <property type="match status" value="1"/>
</dbReference>